<feature type="transmembrane region" description="Helical" evidence="1">
    <location>
        <begin position="97"/>
        <end position="121"/>
    </location>
</feature>
<keyword evidence="5" id="KW-1185">Reference proteome</keyword>
<dbReference type="AlphaFoldDB" id="A0ABD3T7E6"/>
<feature type="transmembrane region" description="Helical" evidence="1">
    <location>
        <begin position="165"/>
        <end position="188"/>
    </location>
</feature>
<evidence type="ECO:0000256" key="1">
    <source>
        <dbReference type="SAM" id="Phobius"/>
    </source>
</evidence>
<evidence type="ECO:0000313" key="4">
    <source>
        <dbReference type="EMBL" id="KAL3832363.1"/>
    </source>
</evidence>
<dbReference type="InterPro" id="IPR052304">
    <property type="entry name" value="PTTG1IP"/>
</dbReference>
<keyword evidence="2" id="KW-0732">Signal</keyword>
<protein>
    <recommendedName>
        <fullName evidence="6">PTTG1IP</fullName>
    </recommendedName>
</protein>
<evidence type="ECO:0008006" key="6">
    <source>
        <dbReference type="Google" id="ProtNLM"/>
    </source>
</evidence>
<evidence type="ECO:0000313" key="3">
    <source>
        <dbReference type="EMBL" id="KAL3832124.1"/>
    </source>
</evidence>
<feature type="signal peptide" evidence="2">
    <location>
        <begin position="1"/>
        <end position="21"/>
    </location>
</feature>
<sequence>MKNLIVICVTLVLISLPWARSAPNTTEQTTISVTTLSPEEECSKHSASCDDCVGVAKAQCVYCQGAKKCKLKKSIIPTDECSLSDAKWGVCWVNYEALIIAVSVIGSVIFLGIVICCCCCCRGKGKEKLKKWEAKWERDRTERKARNDERRAERQQKTDEIRRKYVNYQALIIAVSVISGVIILGIAICCCCCCCGKGKEKLKKFEAKWEKDRTERKARNDERRAERQQKTDEIRRKYGLVKDDVPYAKFK</sequence>
<dbReference type="EMBL" id="JBJQND010000019">
    <property type="protein sequence ID" value="KAL3832124.1"/>
    <property type="molecule type" value="Genomic_DNA"/>
</dbReference>
<evidence type="ECO:0000313" key="5">
    <source>
        <dbReference type="Proteomes" id="UP001634394"/>
    </source>
</evidence>
<keyword evidence="1" id="KW-0472">Membrane</keyword>
<dbReference type="Proteomes" id="UP001634394">
    <property type="component" value="Unassembled WGS sequence"/>
</dbReference>
<gene>
    <name evidence="3" type="ORF">ACJMK2_023797</name>
    <name evidence="4" type="ORF">ACJMK2_024015</name>
</gene>
<accession>A0ABD3T7E6</accession>
<comment type="caution">
    <text evidence="4">The sequence shown here is derived from an EMBL/GenBank/DDBJ whole genome shotgun (WGS) entry which is preliminary data.</text>
</comment>
<keyword evidence="1" id="KW-0812">Transmembrane</keyword>
<keyword evidence="1" id="KW-1133">Transmembrane helix</keyword>
<name>A0ABD3T7E6_SINWO</name>
<feature type="chain" id="PRO_5044725003" description="PTTG1IP" evidence="2">
    <location>
        <begin position="22"/>
        <end position="251"/>
    </location>
</feature>
<dbReference type="PANTHER" id="PTHR15191">
    <property type="entry name" value="PROTEIN CBG20567"/>
    <property type="match status" value="1"/>
</dbReference>
<reference evidence="4 5" key="1">
    <citation type="submission" date="2024-11" db="EMBL/GenBank/DDBJ databases">
        <title>Chromosome-level genome assembly of the freshwater bivalve Anodonta woodiana.</title>
        <authorList>
            <person name="Chen X."/>
        </authorList>
    </citation>
    <scope>NUCLEOTIDE SEQUENCE [LARGE SCALE GENOMIC DNA]</scope>
    <source>
        <strain evidence="4">MN2024</strain>
        <tissue evidence="4">Gills</tissue>
    </source>
</reference>
<proteinExistence type="predicted"/>
<dbReference type="EMBL" id="JBJQND010000019">
    <property type="protein sequence ID" value="KAL3832363.1"/>
    <property type="molecule type" value="Genomic_DNA"/>
</dbReference>
<dbReference type="PANTHER" id="PTHR15191:SF3">
    <property type="entry name" value="PITUITARY TUMOR-TRANSFORMING GENE PROTEIN-BINDING FACTOR"/>
    <property type="match status" value="1"/>
</dbReference>
<evidence type="ECO:0000256" key="2">
    <source>
        <dbReference type="SAM" id="SignalP"/>
    </source>
</evidence>
<organism evidence="4 5">
    <name type="scientific">Sinanodonta woodiana</name>
    <name type="common">Chinese pond mussel</name>
    <name type="synonym">Anodonta woodiana</name>
    <dbReference type="NCBI Taxonomy" id="1069815"/>
    <lineage>
        <taxon>Eukaryota</taxon>
        <taxon>Metazoa</taxon>
        <taxon>Spiralia</taxon>
        <taxon>Lophotrochozoa</taxon>
        <taxon>Mollusca</taxon>
        <taxon>Bivalvia</taxon>
        <taxon>Autobranchia</taxon>
        <taxon>Heteroconchia</taxon>
        <taxon>Palaeoheterodonta</taxon>
        <taxon>Unionida</taxon>
        <taxon>Unionoidea</taxon>
        <taxon>Unionidae</taxon>
        <taxon>Unioninae</taxon>
        <taxon>Sinanodonta</taxon>
    </lineage>
</organism>